<accession>R7TLP5</accession>
<evidence type="ECO:0000256" key="5">
    <source>
        <dbReference type="ARBA" id="ARBA00023136"/>
    </source>
</evidence>
<evidence type="ECO:0000259" key="9">
    <source>
        <dbReference type="PROSITE" id="PS50262"/>
    </source>
</evidence>
<dbReference type="PROSITE" id="PS50262">
    <property type="entry name" value="G_PROTEIN_RECEP_F1_2"/>
    <property type="match status" value="1"/>
</dbReference>
<keyword evidence="2 8" id="KW-0812">Transmembrane</keyword>
<feature type="transmembrane region" description="Helical" evidence="8">
    <location>
        <begin position="54"/>
        <end position="73"/>
    </location>
</feature>
<keyword evidence="12" id="KW-1185">Reference proteome</keyword>
<reference evidence="10 12" key="2">
    <citation type="journal article" date="2013" name="Nature">
        <title>Insights into bilaterian evolution from three spiralian genomes.</title>
        <authorList>
            <person name="Simakov O."/>
            <person name="Marletaz F."/>
            <person name="Cho S.J."/>
            <person name="Edsinger-Gonzales E."/>
            <person name="Havlak P."/>
            <person name="Hellsten U."/>
            <person name="Kuo D.H."/>
            <person name="Larsson T."/>
            <person name="Lv J."/>
            <person name="Arendt D."/>
            <person name="Savage R."/>
            <person name="Osoegawa K."/>
            <person name="de Jong P."/>
            <person name="Grimwood J."/>
            <person name="Chapman J.A."/>
            <person name="Shapiro H."/>
            <person name="Aerts A."/>
            <person name="Otillar R.P."/>
            <person name="Terry A.Y."/>
            <person name="Boore J.L."/>
            <person name="Grigoriev I.V."/>
            <person name="Lindberg D.R."/>
            <person name="Seaver E.C."/>
            <person name="Weisblat D.A."/>
            <person name="Putnam N.H."/>
            <person name="Rokhsar D.S."/>
        </authorList>
    </citation>
    <scope>NUCLEOTIDE SEQUENCE</scope>
    <source>
        <strain evidence="10 12">I ESC-2004</strain>
    </source>
</reference>
<dbReference type="InterPro" id="IPR000276">
    <property type="entry name" value="GPCR_Rhodpsn"/>
</dbReference>
<dbReference type="PANTHER" id="PTHR24238:SF57">
    <property type="entry name" value="G-PROTEIN COUPLED RECEPTOR 83"/>
    <property type="match status" value="1"/>
</dbReference>
<evidence type="ECO:0000256" key="4">
    <source>
        <dbReference type="ARBA" id="ARBA00023040"/>
    </source>
</evidence>
<keyword evidence="3 8" id="KW-1133">Transmembrane helix</keyword>
<dbReference type="EnsemblMetazoa" id="CapteT218191">
    <property type="protein sequence ID" value="CapteP218191"/>
    <property type="gene ID" value="CapteG218191"/>
</dbReference>
<evidence type="ECO:0000256" key="3">
    <source>
        <dbReference type="ARBA" id="ARBA00022989"/>
    </source>
</evidence>
<protein>
    <recommendedName>
        <fullName evidence="9">G-protein coupled receptors family 1 profile domain-containing protein</fullName>
    </recommendedName>
</protein>
<dbReference type="Gene3D" id="1.20.1070.10">
    <property type="entry name" value="Rhodopsin 7-helix transmembrane proteins"/>
    <property type="match status" value="1"/>
</dbReference>
<evidence type="ECO:0000313" key="11">
    <source>
        <dbReference type="EnsemblMetazoa" id="CapteP218191"/>
    </source>
</evidence>
<dbReference type="Pfam" id="PF00001">
    <property type="entry name" value="7tm_1"/>
    <property type="match status" value="1"/>
</dbReference>
<gene>
    <name evidence="10" type="ORF">CAPTEDRAFT_218191</name>
</gene>
<evidence type="ECO:0000256" key="2">
    <source>
        <dbReference type="ARBA" id="ARBA00022692"/>
    </source>
</evidence>
<evidence type="ECO:0000256" key="1">
    <source>
        <dbReference type="ARBA" id="ARBA00004141"/>
    </source>
</evidence>
<dbReference type="HOGENOM" id="CLU_1645341_0_0_1"/>
<dbReference type="SUPFAM" id="SSF81321">
    <property type="entry name" value="Family A G protein-coupled receptor-like"/>
    <property type="match status" value="1"/>
</dbReference>
<dbReference type="InterPro" id="IPR017452">
    <property type="entry name" value="GPCR_Rhodpsn_7TM"/>
</dbReference>
<dbReference type="Proteomes" id="UP000014760">
    <property type="component" value="Unassembled WGS sequence"/>
</dbReference>
<keyword evidence="4" id="KW-0297">G-protein coupled receptor</keyword>
<dbReference type="EMBL" id="KB309428">
    <property type="protein sequence ID" value="ELT94427.1"/>
    <property type="molecule type" value="Genomic_DNA"/>
</dbReference>
<dbReference type="GO" id="GO:0005886">
    <property type="term" value="C:plasma membrane"/>
    <property type="evidence" value="ECO:0007669"/>
    <property type="project" value="TreeGrafter"/>
</dbReference>
<sequence length="161" mass="18666">MTEVYFNYIYSAIQYGSLIMIALGNFLMLVRVLTSRDQLQEATERQKNGQRRMVKMVLVIVASLYLCWIPFMVSSNVVGYFVNRAALPPKWLMIVYDFTRGMPLYNTFLDPLIYIWQIHKCRNAIIKLSKTADPDMSCEAASGQAHRREIETHFPSTYSGY</sequence>
<dbReference type="GO" id="GO:0008188">
    <property type="term" value="F:neuropeptide receptor activity"/>
    <property type="evidence" value="ECO:0007669"/>
    <property type="project" value="TreeGrafter"/>
</dbReference>
<feature type="domain" description="G-protein coupled receptors family 1 profile" evidence="9">
    <location>
        <begin position="1"/>
        <end position="114"/>
    </location>
</feature>
<dbReference type="OrthoDB" id="5982433at2759"/>
<organism evidence="10">
    <name type="scientific">Capitella teleta</name>
    <name type="common">Polychaete worm</name>
    <dbReference type="NCBI Taxonomy" id="283909"/>
    <lineage>
        <taxon>Eukaryota</taxon>
        <taxon>Metazoa</taxon>
        <taxon>Spiralia</taxon>
        <taxon>Lophotrochozoa</taxon>
        <taxon>Annelida</taxon>
        <taxon>Polychaeta</taxon>
        <taxon>Sedentaria</taxon>
        <taxon>Scolecida</taxon>
        <taxon>Capitellidae</taxon>
        <taxon>Capitella</taxon>
    </lineage>
</organism>
<keyword evidence="7" id="KW-0807">Transducer</keyword>
<comment type="subcellular location">
    <subcellularLocation>
        <location evidence="1">Membrane</location>
        <topology evidence="1">Multi-pass membrane protein</topology>
    </subcellularLocation>
</comment>
<evidence type="ECO:0000313" key="12">
    <source>
        <dbReference type="Proteomes" id="UP000014760"/>
    </source>
</evidence>
<dbReference type="PANTHER" id="PTHR24238">
    <property type="entry name" value="G-PROTEIN COUPLED RECEPTOR"/>
    <property type="match status" value="1"/>
</dbReference>
<evidence type="ECO:0000313" key="10">
    <source>
        <dbReference type="EMBL" id="ELT94427.1"/>
    </source>
</evidence>
<reference evidence="12" key="1">
    <citation type="submission" date="2012-12" db="EMBL/GenBank/DDBJ databases">
        <authorList>
            <person name="Hellsten U."/>
            <person name="Grimwood J."/>
            <person name="Chapman J.A."/>
            <person name="Shapiro H."/>
            <person name="Aerts A."/>
            <person name="Otillar R.P."/>
            <person name="Terry A.Y."/>
            <person name="Boore J.L."/>
            <person name="Simakov O."/>
            <person name="Marletaz F."/>
            <person name="Cho S.-J."/>
            <person name="Edsinger-Gonzales E."/>
            <person name="Havlak P."/>
            <person name="Kuo D.-H."/>
            <person name="Larsson T."/>
            <person name="Lv J."/>
            <person name="Arendt D."/>
            <person name="Savage R."/>
            <person name="Osoegawa K."/>
            <person name="de Jong P."/>
            <person name="Lindberg D.R."/>
            <person name="Seaver E.C."/>
            <person name="Weisblat D.A."/>
            <person name="Putnam N.H."/>
            <person name="Grigoriev I.V."/>
            <person name="Rokhsar D.S."/>
        </authorList>
    </citation>
    <scope>NUCLEOTIDE SEQUENCE</scope>
    <source>
        <strain evidence="12">I ESC-2004</strain>
    </source>
</reference>
<dbReference type="AlphaFoldDB" id="R7TLP5"/>
<evidence type="ECO:0000256" key="6">
    <source>
        <dbReference type="ARBA" id="ARBA00023170"/>
    </source>
</evidence>
<keyword evidence="6" id="KW-0675">Receptor</keyword>
<feature type="transmembrane region" description="Helical" evidence="8">
    <location>
        <begin position="12"/>
        <end position="33"/>
    </location>
</feature>
<evidence type="ECO:0000256" key="7">
    <source>
        <dbReference type="ARBA" id="ARBA00023224"/>
    </source>
</evidence>
<keyword evidence="5 8" id="KW-0472">Membrane</keyword>
<evidence type="ECO:0000256" key="8">
    <source>
        <dbReference type="SAM" id="Phobius"/>
    </source>
</evidence>
<dbReference type="EMBL" id="AMQN01012293">
    <property type="status" value="NOT_ANNOTATED_CDS"/>
    <property type="molecule type" value="Genomic_DNA"/>
</dbReference>
<name>R7TLP5_CAPTE</name>
<reference evidence="11" key="3">
    <citation type="submission" date="2015-06" db="UniProtKB">
        <authorList>
            <consortium name="EnsemblMetazoa"/>
        </authorList>
    </citation>
    <scope>IDENTIFICATION</scope>
</reference>
<proteinExistence type="predicted"/>